<dbReference type="Gene3D" id="1.20.140.160">
    <property type="match status" value="1"/>
</dbReference>
<dbReference type="InterPro" id="IPR007627">
    <property type="entry name" value="RNA_pol_sigma70_r2"/>
</dbReference>
<dbReference type="InterPro" id="IPR007630">
    <property type="entry name" value="RNA_pol_sigma70_r4"/>
</dbReference>
<dbReference type="InterPro" id="IPR000943">
    <property type="entry name" value="RNA_pol_sigma70"/>
</dbReference>
<evidence type="ECO:0000259" key="5">
    <source>
        <dbReference type="Pfam" id="PF04542"/>
    </source>
</evidence>
<name>A0ABT6AX51_9BURK</name>
<evidence type="ECO:0000256" key="2">
    <source>
        <dbReference type="ARBA" id="ARBA00023082"/>
    </source>
</evidence>
<proteinExistence type="predicted"/>
<dbReference type="InterPro" id="IPR014284">
    <property type="entry name" value="RNA_pol_sigma-70_dom"/>
</dbReference>
<evidence type="ECO:0000256" key="3">
    <source>
        <dbReference type="ARBA" id="ARBA00023125"/>
    </source>
</evidence>
<keyword evidence="3" id="KW-0238">DNA-binding</keyword>
<organism evidence="7 8">
    <name type="scientific">Cupriavidus basilensis</name>
    <dbReference type="NCBI Taxonomy" id="68895"/>
    <lineage>
        <taxon>Bacteria</taxon>
        <taxon>Pseudomonadati</taxon>
        <taxon>Pseudomonadota</taxon>
        <taxon>Betaproteobacteria</taxon>
        <taxon>Burkholderiales</taxon>
        <taxon>Burkholderiaceae</taxon>
        <taxon>Cupriavidus</taxon>
    </lineage>
</organism>
<evidence type="ECO:0000259" key="6">
    <source>
        <dbReference type="Pfam" id="PF04545"/>
    </source>
</evidence>
<evidence type="ECO:0000313" key="7">
    <source>
        <dbReference type="EMBL" id="MDF3836817.1"/>
    </source>
</evidence>
<keyword evidence="4" id="KW-0804">Transcription</keyword>
<dbReference type="InterPro" id="IPR013324">
    <property type="entry name" value="RNA_pol_sigma_r3/r4-like"/>
</dbReference>
<accession>A0ABT6AX51</accession>
<dbReference type="PANTHER" id="PTHR30385">
    <property type="entry name" value="SIGMA FACTOR F FLAGELLAR"/>
    <property type="match status" value="1"/>
</dbReference>
<comment type="caution">
    <text evidence="7">The sequence shown here is derived from an EMBL/GenBank/DDBJ whole genome shotgun (WGS) entry which is preliminary data.</text>
</comment>
<dbReference type="CDD" id="cd06171">
    <property type="entry name" value="Sigma70_r4"/>
    <property type="match status" value="1"/>
</dbReference>
<sequence length="255" mass="28754">MTIIPGLVLSAAERQDSDDAKAEAVLWQQPPAARDAGWREQVVLRYLPYTRSIAARLFAGRLLDDLDFADLYQLACIGLLECIDRFDPARGVSFVTYCTPRIEGNVLSGLQRLSDGQEQISLRRRMRRDRLASLRQQDGERAIGLERLAEVSVGLAIGFMLDGTSMYGDADQTGQDTGYDSLLWKQTRNRLLGCVKLLPAREQKVLMFHYFHHLQFDQIALIMMLTKGRISQLHRGGLDKLRGMVGPDDRRSSSI</sequence>
<dbReference type="NCBIfam" id="TIGR02937">
    <property type="entry name" value="sigma70-ECF"/>
    <property type="match status" value="1"/>
</dbReference>
<dbReference type="InterPro" id="IPR013325">
    <property type="entry name" value="RNA_pol_sigma_r2"/>
</dbReference>
<dbReference type="Proteomes" id="UP001216674">
    <property type="component" value="Unassembled WGS sequence"/>
</dbReference>
<dbReference type="RefSeq" id="WP_276267175.1">
    <property type="nucleotide sequence ID" value="NZ_JARJLM010000464.1"/>
</dbReference>
<feature type="domain" description="RNA polymerase sigma-70 region 2" evidence="5">
    <location>
        <begin position="43"/>
        <end position="112"/>
    </location>
</feature>
<evidence type="ECO:0000256" key="1">
    <source>
        <dbReference type="ARBA" id="ARBA00023015"/>
    </source>
</evidence>
<dbReference type="Pfam" id="PF04542">
    <property type="entry name" value="Sigma70_r2"/>
    <property type="match status" value="1"/>
</dbReference>
<keyword evidence="1" id="KW-0805">Transcription regulation</keyword>
<evidence type="ECO:0000256" key="4">
    <source>
        <dbReference type="ARBA" id="ARBA00023163"/>
    </source>
</evidence>
<keyword evidence="8" id="KW-1185">Reference proteome</keyword>
<keyword evidence="2" id="KW-0731">Sigma factor</keyword>
<dbReference type="SUPFAM" id="SSF88659">
    <property type="entry name" value="Sigma3 and sigma4 domains of RNA polymerase sigma factors"/>
    <property type="match status" value="1"/>
</dbReference>
<dbReference type="Gene3D" id="1.10.1740.10">
    <property type="match status" value="1"/>
</dbReference>
<reference evidence="7 8" key="1">
    <citation type="submission" date="2023-03" db="EMBL/GenBank/DDBJ databases">
        <title>Draft assemblies of triclosan tolerant bacteria isolated from returned activated sludge.</title>
        <authorList>
            <person name="Van Hamelsveld S."/>
        </authorList>
    </citation>
    <scope>NUCLEOTIDE SEQUENCE [LARGE SCALE GENOMIC DNA]</scope>
    <source>
        <strain evidence="7 8">GW210010_S58</strain>
    </source>
</reference>
<dbReference type="SUPFAM" id="SSF88946">
    <property type="entry name" value="Sigma2 domain of RNA polymerase sigma factors"/>
    <property type="match status" value="1"/>
</dbReference>
<feature type="domain" description="RNA polymerase sigma-70 region 4" evidence="6">
    <location>
        <begin position="198"/>
        <end position="242"/>
    </location>
</feature>
<gene>
    <name evidence="7" type="ORF">P3W85_28275</name>
</gene>
<dbReference type="Pfam" id="PF04545">
    <property type="entry name" value="Sigma70_r4"/>
    <property type="match status" value="1"/>
</dbReference>
<protein>
    <submittedName>
        <fullName evidence="7">Sigma-70 family RNA polymerase sigma factor</fullName>
    </submittedName>
</protein>
<dbReference type="PRINTS" id="PR00046">
    <property type="entry name" value="SIGMA70FCT"/>
</dbReference>
<dbReference type="EMBL" id="JARJLM010000464">
    <property type="protein sequence ID" value="MDF3836817.1"/>
    <property type="molecule type" value="Genomic_DNA"/>
</dbReference>
<evidence type="ECO:0000313" key="8">
    <source>
        <dbReference type="Proteomes" id="UP001216674"/>
    </source>
</evidence>